<gene>
    <name evidence="10" type="ORF">F5X68DRAFT_212910</name>
</gene>
<keyword evidence="3 8" id="KW-0732">Signal</keyword>
<feature type="compositionally biased region" description="Polar residues" evidence="6">
    <location>
        <begin position="190"/>
        <end position="201"/>
    </location>
</feature>
<reference evidence="10" key="1">
    <citation type="journal article" date="2021" name="Nat. Commun.">
        <title>Genetic determinants of endophytism in the Arabidopsis root mycobiome.</title>
        <authorList>
            <person name="Mesny F."/>
            <person name="Miyauchi S."/>
            <person name="Thiergart T."/>
            <person name="Pickel B."/>
            <person name="Atanasova L."/>
            <person name="Karlsson M."/>
            <person name="Huettel B."/>
            <person name="Barry K.W."/>
            <person name="Haridas S."/>
            <person name="Chen C."/>
            <person name="Bauer D."/>
            <person name="Andreopoulos W."/>
            <person name="Pangilinan J."/>
            <person name="LaButti K."/>
            <person name="Riley R."/>
            <person name="Lipzen A."/>
            <person name="Clum A."/>
            <person name="Drula E."/>
            <person name="Henrissat B."/>
            <person name="Kohler A."/>
            <person name="Grigoriev I.V."/>
            <person name="Martin F.M."/>
            <person name="Hacquard S."/>
        </authorList>
    </citation>
    <scope>NUCLEOTIDE SEQUENCE</scope>
    <source>
        <strain evidence="10">MPI-SDFR-AT-0117</strain>
    </source>
</reference>
<evidence type="ECO:0000256" key="2">
    <source>
        <dbReference type="ARBA" id="ARBA00022692"/>
    </source>
</evidence>
<dbReference type="InterPro" id="IPR019008">
    <property type="entry name" value="Beta_sandwich_EMC7"/>
</dbReference>
<keyword evidence="5 7" id="KW-0472">Membrane</keyword>
<name>A0A9P8V5X5_9PEZI</name>
<dbReference type="Pfam" id="PF09430">
    <property type="entry name" value="EMC7_beta-sandw"/>
    <property type="match status" value="1"/>
</dbReference>
<evidence type="ECO:0000259" key="9">
    <source>
        <dbReference type="Pfam" id="PF09430"/>
    </source>
</evidence>
<dbReference type="AlphaFoldDB" id="A0A9P8V5X5"/>
<dbReference type="GO" id="GO:0072546">
    <property type="term" value="C:EMC complex"/>
    <property type="evidence" value="ECO:0007669"/>
    <property type="project" value="TreeGrafter"/>
</dbReference>
<evidence type="ECO:0000256" key="7">
    <source>
        <dbReference type="SAM" id="Phobius"/>
    </source>
</evidence>
<dbReference type="InterPro" id="IPR039163">
    <property type="entry name" value="EMC7"/>
</dbReference>
<evidence type="ECO:0000256" key="8">
    <source>
        <dbReference type="SAM" id="SignalP"/>
    </source>
</evidence>
<sequence>MHLPSLTALASLALASALSLTINVPSSPPSLPNPNVLPPSTHATLSSLSVSASAPLTDRNTFVFRNLTQGSYLLDIHAATHAFIPLRVDVAADGTLYAWETHRGNDWENKGEALPTLDFGVRGGEGQRGFNARVIGSKTYFIERSKFNIVNIVMKNPMILMGLVTMGLFLGMPYLMNNMDPEMRAEFEARQSSNPLSSILSGQAGGQQAAPSFDMAGFLAGSSAPQRQASGGNGGGNGGKKARKA</sequence>
<evidence type="ECO:0000256" key="6">
    <source>
        <dbReference type="SAM" id="MobiDB-lite"/>
    </source>
</evidence>
<dbReference type="OrthoDB" id="27095at2759"/>
<protein>
    <recommendedName>
        <fullName evidence="9">ER membrane protein complex subunit 7 beta-sandwich domain-containing protein</fullName>
    </recommendedName>
</protein>
<organism evidence="10 11">
    <name type="scientific">Plectosphaerella plurivora</name>
    <dbReference type="NCBI Taxonomy" id="936078"/>
    <lineage>
        <taxon>Eukaryota</taxon>
        <taxon>Fungi</taxon>
        <taxon>Dikarya</taxon>
        <taxon>Ascomycota</taxon>
        <taxon>Pezizomycotina</taxon>
        <taxon>Sordariomycetes</taxon>
        <taxon>Hypocreomycetidae</taxon>
        <taxon>Glomerellales</taxon>
        <taxon>Plectosphaerellaceae</taxon>
        <taxon>Plectosphaerella</taxon>
    </lineage>
</organism>
<evidence type="ECO:0000313" key="10">
    <source>
        <dbReference type="EMBL" id="KAH6678895.1"/>
    </source>
</evidence>
<evidence type="ECO:0000256" key="3">
    <source>
        <dbReference type="ARBA" id="ARBA00022729"/>
    </source>
</evidence>
<dbReference type="Proteomes" id="UP000770015">
    <property type="component" value="Unassembled WGS sequence"/>
</dbReference>
<proteinExistence type="predicted"/>
<comment type="caution">
    <text evidence="10">The sequence shown here is derived from an EMBL/GenBank/DDBJ whole genome shotgun (WGS) entry which is preliminary data.</text>
</comment>
<dbReference type="PANTHER" id="PTHR13605">
    <property type="entry name" value="ER MEMBRANE PROTEIN COMPLEX SUBUNIT 7"/>
    <property type="match status" value="1"/>
</dbReference>
<evidence type="ECO:0000256" key="5">
    <source>
        <dbReference type="ARBA" id="ARBA00023136"/>
    </source>
</evidence>
<keyword evidence="2 7" id="KW-0812">Transmembrane</keyword>
<evidence type="ECO:0000256" key="1">
    <source>
        <dbReference type="ARBA" id="ARBA00004167"/>
    </source>
</evidence>
<feature type="transmembrane region" description="Helical" evidence="7">
    <location>
        <begin position="158"/>
        <end position="176"/>
    </location>
</feature>
<dbReference type="EMBL" id="JAGSXJ010000021">
    <property type="protein sequence ID" value="KAH6678895.1"/>
    <property type="molecule type" value="Genomic_DNA"/>
</dbReference>
<dbReference type="PANTHER" id="PTHR13605:SF4">
    <property type="entry name" value="ER MEMBRANE PROTEIN COMPLEX SUBUNIT 7"/>
    <property type="match status" value="1"/>
</dbReference>
<keyword evidence="4 7" id="KW-1133">Transmembrane helix</keyword>
<evidence type="ECO:0000256" key="4">
    <source>
        <dbReference type="ARBA" id="ARBA00022989"/>
    </source>
</evidence>
<feature type="region of interest" description="Disordered" evidence="6">
    <location>
        <begin position="187"/>
        <end position="210"/>
    </location>
</feature>
<keyword evidence="11" id="KW-1185">Reference proteome</keyword>
<accession>A0A9P8V5X5</accession>
<feature type="domain" description="ER membrane protein complex subunit 7 beta-sandwich" evidence="9">
    <location>
        <begin position="33"/>
        <end position="161"/>
    </location>
</feature>
<comment type="subcellular location">
    <subcellularLocation>
        <location evidence="1">Membrane</location>
        <topology evidence="1">Single-pass membrane protein</topology>
    </subcellularLocation>
</comment>
<feature type="region of interest" description="Disordered" evidence="6">
    <location>
        <begin position="222"/>
        <end position="245"/>
    </location>
</feature>
<feature type="chain" id="PRO_5040499586" description="ER membrane protein complex subunit 7 beta-sandwich domain-containing protein" evidence="8">
    <location>
        <begin position="18"/>
        <end position="245"/>
    </location>
</feature>
<evidence type="ECO:0000313" key="11">
    <source>
        <dbReference type="Proteomes" id="UP000770015"/>
    </source>
</evidence>
<feature type="signal peptide" evidence="8">
    <location>
        <begin position="1"/>
        <end position="17"/>
    </location>
</feature>